<keyword evidence="3" id="KW-1185">Reference proteome</keyword>
<dbReference type="AlphaFoldDB" id="A0A0C9ZDP0"/>
<dbReference type="InterPro" id="IPR024983">
    <property type="entry name" value="CHAT_dom"/>
</dbReference>
<accession>A0A0C9ZDP0</accession>
<evidence type="ECO:0000259" key="1">
    <source>
        <dbReference type="Pfam" id="PF12770"/>
    </source>
</evidence>
<dbReference type="Proteomes" id="UP000054485">
    <property type="component" value="Unassembled WGS sequence"/>
</dbReference>
<protein>
    <submittedName>
        <fullName evidence="2">Unplaced genomic scaffold CY34scaffold_473, whole genome shotgun sequence</fullName>
    </submittedName>
</protein>
<feature type="domain" description="CHAT" evidence="1">
    <location>
        <begin position="5"/>
        <end position="74"/>
    </location>
</feature>
<sequence>MVSRTLDIPRAEFAFLSPCHVALGDKEIPDEVIHLAAGLQFSGFKSVVSTLWEVDEAVAKHSVEVFYKSVFHPKEESVMDCTKATWALNCATHAVKTQALLEQRMIFVHSGM</sequence>
<dbReference type="HOGENOM" id="CLU_001305_1_2_1"/>
<dbReference type="Pfam" id="PF12770">
    <property type="entry name" value="CHAT"/>
    <property type="match status" value="1"/>
</dbReference>
<gene>
    <name evidence="2" type="ORF">CY34DRAFT_16901</name>
</gene>
<reference evidence="3" key="2">
    <citation type="submission" date="2015-01" db="EMBL/GenBank/DDBJ databases">
        <title>Evolutionary Origins and Diversification of the Mycorrhizal Mutualists.</title>
        <authorList>
            <consortium name="DOE Joint Genome Institute"/>
            <consortium name="Mycorrhizal Genomics Consortium"/>
            <person name="Kohler A."/>
            <person name="Kuo A."/>
            <person name="Nagy L.G."/>
            <person name="Floudas D."/>
            <person name="Copeland A."/>
            <person name="Barry K.W."/>
            <person name="Cichocki N."/>
            <person name="Veneault-Fourrey C."/>
            <person name="LaButti K."/>
            <person name="Lindquist E.A."/>
            <person name="Lipzen A."/>
            <person name="Lundell T."/>
            <person name="Morin E."/>
            <person name="Murat C."/>
            <person name="Riley R."/>
            <person name="Ohm R."/>
            <person name="Sun H."/>
            <person name="Tunlid A."/>
            <person name="Henrissat B."/>
            <person name="Grigoriev I.V."/>
            <person name="Hibbett D.S."/>
            <person name="Martin F."/>
        </authorList>
    </citation>
    <scope>NUCLEOTIDE SEQUENCE [LARGE SCALE GENOMIC DNA]</scope>
    <source>
        <strain evidence="3">UH-Slu-Lm8-n1</strain>
    </source>
</reference>
<dbReference type="InParanoid" id="A0A0C9ZDP0"/>
<evidence type="ECO:0000313" key="3">
    <source>
        <dbReference type="Proteomes" id="UP000054485"/>
    </source>
</evidence>
<dbReference type="EMBL" id="KN835604">
    <property type="protein sequence ID" value="KIK35620.1"/>
    <property type="molecule type" value="Genomic_DNA"/>
</dbReference>
<proteinExistence type="predicted"/>
<dbReference type="STRING" id="930992.A0A0C9ZDP0"/>
<dbReference type="OrthoDB" id="9991317at2759"/>
<organism evidence="2 3">
    <name type="scientific">Suillus luteus UH-Slu-Lm8-n1</name>
    <dbReference type="NCBI Taxonomy" id="930992"/>
    <lineage>
        <taxon>Eukaryota</taxon>
        <taxon>Fungi</taxon>
        <taxon>Dikarya</taxon>
        <taxon>Basidiomycota</taxon>
        <taxon>Agaricomycotina</taxon>
        <taxon>Agaricomycetes</taxon>
        <taxon>Agaricomycetidae</taxon>
        <taxon>Boletales</taxon>
        <taxon>Suillineae</taxon>
        <taxon>Suillaceae</taxon>
        <taxon>Suillus</taxon>
    </lineage>
</organism>
<name>A0A0C9ZDP0_9AGAM</name>
<evidence type="ECO:0000313" key="2">
    <source>
        <dbReference type="EMBL" id="KIK35620.1"/>
    </source>
</evidence>
<reference evidence="2 3" key="1">
    <citation type="submission" date="2014-04" db="EMBL/GenBank/DDBJ databases">
        <authorList>
            <consortium name="DOE Joint Genome Institute"/>
            <person name="Kuo A."/>
            <person name="Ruytinx J."/>
            <person name="Rineau F."/>
            <person name="Colpaert J."/>
            <person name="Kohler A."/>
            <person name="Nagy L.G."/>
            <person name="Floudas D."/>
            <person name="Copeland A."/>
            <person name="Barry K.W."/>
            <person name="Cichocki N."/>
            <person name="Veneault-Fourrey C."/>
            <person name="LaButti K."/>
            <person name="Lindquist E.A."/>
            <person name="Lipzen A."/>
            <person name="Lundell T."/>
            <person name="Morin E."/>
            <person name="Murat C."/>
            <person name="Sun H."/>
            <person name="Tunlid A."/>
            <person name="Henrissat B."/>
            <person name="Grigoriev I.V."/>
            <person name="Hibbett D.S."/>
            <person name="Martin F."/>
            <person name="Nordberg H.P."/>
            <person name="Cantor M.N."/>
            <person name="Hua S.X."/>
        </authorList>
    </citation>
    <scope>NUCLEOTIDE SEQUENCE [LARGE SCALE GENOMIC DNA]</scope>
    <source>
        <strain evidence="2 3">UH-Slu-Lm8-n1</strain>
    </source>
</reference>